<evidence type="ECO:0008006" key="4">
    <source>
        <dbReference type="Google" id="ProtNLM"/>
    </source>
</evidence>
<gene>
    <name evidence="2" type="ORF">FRACA_2460004</name>
</gene>
<protein>
    <recommendedName>
        <fullName evidence="4">PAC2 family protein</fullName>
    </recommendedName>
</protein>
<feature type="compositionally biased region" description="Basic residues" evidence="1">
    <location>
        <begin position="866"/>
        <end position="879"/>
    </location>
</feature>
<sequence length="919" mass="95628">MIEFSGVGQLRSPVVVAAFEGWNDAADASSAAVEHLETAFKARVIGAIDPDDYYDFQVNRPTVSGTDGASRKITWPTTRLSVARPPKSETDLVLIRGLEPNMRWRGFTDELIEAVHALGSDMVISLGALLADSPHTRPVPISGTAGDAATAARLGLEPSRYEGPTGIVGVFGEACARAELASVSFWAAVPHYVANPPCPKATLALLRRVEDLLDIEIPLGDLPERAKAWERQVDELAAGDTSAGDTSAGDVATGDVATGARGGAGTGQVGHGPIDLVGAEDGAQPQHGADDLALLVAQRVERGGAAGDLLPQFQVPLGGDAAALLDRVKQQPLGLVAGLADDRVVRPGVLDGLLERRLGDHPRAVDDLLGLLVGDGEHLPDAPAGLRGELFVGARRRGSLALGLQRALGRGRARGHLAGVTPQRGEVVVHLARVVAMGDLVEGRPLGAGPGIGPAVVRPHPSAPSGSDGFKVYTEQCVNQPGDECGRLPPDSRGVAIRPSVTGLGDRVAARTARADHGPVGERGGGPGVDRGEGAGGVQVAGEPLAHGGQHRCGVRARGQCHRGPPALQALARGRQTRRRPLPRVGVVVLQQRQAQRRGVGTGAAQPGDELEVAARLRHLVPVETDHRGVHVAAGERAGAGGHLGVRRGALVVREGEVRAAALDVDDAEMVAGDRRALDVPAGPARAERRRPRRLAGPVRAPQQRVERVLLAGAARITAAFGAQGEHLVPGQARDLAEGGRGGDGEVHVVIDLVGGAAGDELADHLDDHVDGLDDTDVGVGGQHPQRGHVLAEQRDLPGGEVLPVHPVARGAFQQRVVDVGDVLDVTHGVAGVAQSALGEVVGQVGEGVAEVGRVVGRDAADVQTRRRPGVQRAHRRRGRVEDPQWSPTAGKGTDRRRGPRLHACQRNREPCARRAQDG</sequence>
<dbReference type="InterPro" id="IPR038389">
    <property type="entry name" value="PSMG2_sf"/>
</dbReference>
<feature type="region of interest" description="Disordered" evidence="1">
    <location>
        <begin position="505"/>
        <end position="528"/>
    </location>
</feature>
<dbReference type="AlphaFoldDB" id="A0A2I2KRV3"/>
<proteinExistence type="predicted"/>
<feature type="region of interest" description="Disordered" evidence="1">
    <location>
        <begin position="681"/>
        <end position="700"/>
    </location>
</feature>
<feature type="compositionally biased region" description="Gly residues" evidence="1">
    <location>
        <begin position="260"/>
        <end position="270"/>
    </location>
</feature>
<dbReference type="Proteomes" id="UP000234331">
    <property type="component" value="Unassembled WGS sequence"/>
</dbReference>
<dbReference type="Pfam" id="PF09754">
    <property type="entry name" value="PAC2"/>
    <property type="match status" value="1"/>
</dbReference>
<feature type="region of interest" description="Disordered" evidence="1">
    <location>
        <begin position="260"/>
        <end position="283"/>
    </location>
</feature>
<dbReference type="InterPro" id="IPR019151">
    <property type="entry name" value="Proteasome_assmbl_chaperone_2"/>
</dbReference>
<reference evidence="2 3" key="1">
    <citation type="submission" date="2017-06" db="EMBL/GenBank/DDBJ databases">
        <authorList>
            <person name="Kim H.J."/>
            <person name="Triplett B.A."/>
        </authorList>
    </citation>
    <scope>NUCLEOTIDE SEQUENCE [LARGE SCALE GENOMIC DNA]</scope>
    <source>
        <strain evidence="2">FRACA_ARgP5</strain>
    </source>
</reference>
<name>A0A2I2KRV3_9ACTN</name>
<feature type="region of interest" description="Disordered" evidence="1">
    <location>
        <begin position="860"/>
        <end position="919"/>
    </location>
</feature>
<dbReference type="Gene3D" id="3.40.50.10900">
    <property type="entry name" value="PAC-like subunit"/>
    <property type="match status" value="1"/>
</dbReference>
<evidence type="ECO:0000313" key="3">
    <source>
        <dbReference type="Proteomes" id="UP000234331"/>
    </source>
</evidence>
<evidence type="ECO:0000313" key="2">
    <source>
        <dbReference type="EMBL" id="SNQ48401.1"/>
    </source>
</evidence>
<evidence type="ECO:0000256" key="1">
    <source>
        <dbReference type="SAM" id="MobiDB-lite"/>
    </source>
</evidence>
<accession>A0A2I2KRV3</accession>
<organism evidence="2 3">
    <name type="scientific">Frankia canadensis</name>
    <dbReference type="NCBI Taxonomy" id="1836972"/>
    <lineage>
        <taxon>Bacteria</taxon>
        <taxon>Bacillati</taxon>
        <taxon>Actinomycetota</taxon>
        <taxon>Actinomycetes</taxon>
        <taxon>Frankiales</taxon>
        <taxon>Frankiaceae</taxon>
        <taxon>Frankia</taxon>
    </lineage>
</organism>
<feature type="compositionally biased region" description="Basic and acidic residues" evidence="1">
    <location>
        <begin position="907"/>
        <end position="919"/>
    </location>
</feature>
<dbReference type="SUPFAM" id="SSF159659">
    <property type="entry name" value="Cgl1923-like"/>
    <property type="match status" value="1"/>
</dbReference>
<keyword evidence="3" id="KW-1185">Reference proteome</keyword>
<dbReference type="EMBL" id="FZMO01000164">
    <property type="protein sequence ID" value="SNQ48401.1"/>
    <property type="molecule type" value="Genomic_DNA"/>
</dbReference>